<feature type="transmembrane region" description="Helical" evidence="6">
    <location>
        <begin position="382"/>
        <end position="400"/>
    </location>
</feature>
<evidence type="ECO:0000256" key="6">
    <source>
        <dbReference type="RuleBase" id="RU363108"/>
    </source>
</evidence>
<evidence type="ECO:0000313" key="7">
    <source>
        <dbReference type="EMBL" id="AGR03748.1"/>
    </source>
</evidence>
<keyword evidence="3 6" id="KW-0812">Transmembrane</keyword>
<dbReference type="AlphaFoldDB" id="S5JSS2"/>
<evidence type="ECO:0000256" key="2">
    <source>
        <dbReference type="ARBA" id="ARBA00022475"/>
    </source>
</evidence>
<keyword evidence="2 6" id="KW-1003">Cell membrane</keyword>
<evidence type="ECO:0000256" key="4">
    <source>
        <dbReference type="ARBA" id="ARBA00022989"/>
    </source>
</evidence>
<dbReference type="GO" id="GO:0005886">
    <property type="term" value="C:plasma membrane"/>
    <property type="evidence" value="ECO:0007669"/>
    <property type="project" value="UniProtKB-SubCell"/>
</dbReference>
<keyword evidence="5 6" id="KW-0472">Membrane</keyword>
<feature type="transmembrane region" description="Helical" evidence="6">
    <location>
        <begin position="46"/>
        <end position="64"/>
    </location>
</feature>
<evidence type="ECO:0000256" key="3">
    <source>
        <dbReference type="ARBA" id="ARBA00022692"/>
    </source>
</evidence>
<feature type="transmembrane region" description="Helical" evidence="6">
    <location>
        <begin position="273"/>
        <end position="295"/>
    </location>
</feature>
<keyword evidence="6" id="KW-0807">Transducer</keyword>
<dbReference type="InterPro" id="IPR013604">
    <property type="entry name" value="7TM_chemorcpt"/>
</dbReference>
<dbReference type="GO" id="GO:0007165">
    <property type="term" value="P:signal transduction"/>
    <property type="evidence" value="ECO:0007669"/>
    <property type="project" value="UniProtKB-KW"/>
</dbReference>
<feature type="transmembrane region" description="Helical" evidence="6">
    <location>
        <begin position="173"/>
        <end position="192"/>
    </location>
</feature>
<evidence type="ECO:0000256" key="1">
    <source>
        <dbReference type="ARBA" id="ARBA00004651"/>
    </source>
</evidence>
<reference evidence="7" key="1">
    <citation type="journal article" date="2013" name="PLoS Genet.">
        <title>Female behaviour drives expression and evolution of gustatory receptors in butterflies.</title>
        <authorList>
            <person name="Briscoe A.D."/>
            <person name="Macias-Munoz A."/>
            <person name="Kozak K.M."/>
            <person name="Walters J.R."/>
            <person name="Yuan F."/>
            <person name="Jamie G.A."/>
            <person name="Martin S.H."/>
            <person name="Dasmahapatra K.K."/>
            <person name="Ferguson L.C."/>
            <person name="Mallet J."/>
            <person name="Jacquin-Joly E."/>
            <person name="Jiggins C.D."/>
        </authorList>
    </citation>
    <scope>NUCLEOTIDE SEQUENCE</scope>
</reference>
<organism evidence="7">
    <name type="scientific">Heliconius doris</name>
    <dbReference type="NCBI Taxonomy" id="33455"/>
    <lineage>
        <taxon>Eukaryota</taxon>
        <taxon>Metazoa</taxon>
        <taxon>Ecdysozoa</taxon>
        <taxon>Arthropoda</taxon>
        <taxon>Hexapoda</taxon>
        <taxon>Insecta</taxon>
        <taxon>Pterygota</taxon>
        <taxon>Neoptera</taxon>
        <taxon>Endopterygota</taxon>
        <taxon>Lepidoptera</taxon>
        <taxon>Glossata</taxon>
        <taxon>Ditrysia</taxon>
        <taxon>Papilionoidea</taxon>
        <taxon>Nymphalidae</taxon>
        <taxon>Heliconiinae</taxon>
        <taxon>Heliconiini</taxon>
        <taxon>Heliconius</taxon>
    </lineage>
</organism>
<dbReference type="Pfam" id="PF08395">
    <property type="entry name" value="7tm_7"/>
    <property type="match status" value="1"/>
</dbReference>
<proteinExistence type="inferred from homology"/>
<feature type="transmembrane region" description="Helical" evidence="6">
    <location>
        <begin position="84"/>
        <end position="108"/>
    </location>
</feature>
<keyword evidence="6 7" id="KW-0675">Receptor</keyword>
<feature type="non-terminal residue" evidence="7">
    <location>
        <position position="1"/>
    </location>
</feature>
<name>S5JSS2_9NEOP</name>
<protein>
    <recommendedName>
        <fullName evidence="6">Gustatory receptor</fullName>
    </recommendedName>
</protein>
<comment type="similarity">
    <text evidence="6">Belongs to the insect chemoreceptor superfamily. Gustatory receptor (GR) family.</text>
</comment>
<feature type="non-terminal residue" evidence="7">
    <location>
        <position position="401"/>
    </location>
</feature>
<comment type="caution">
    <text evidence="6">Lacks conserved residue(s) required for the propagation of feature annotation.</text>
</comment>
<sequence length="401" mass="47576">MKVIQMIRVKNQILKSIDFLLKMENCCGIFRFRKINGHLVPIGRKLIAFMLIPRYLIIIAYIISICMDNSLKIRNFDIETISNFIHVTLNIVLLTEGALSIMNFVYFLQKNIYFVNKLSHIDLTLNIFGNPSFYYKARKYNRSFIFIYLTLYILSYIFYFVLEEDFITTFELLLLIIDCGCHYNTCACYLFIKMLIDRLDILNKHLTNIIYFESANLFEFIKIHKSIDISGFKKSYIDYIIPETDNKMRRLSVAFIHIGEAHQLINEIFNFHIFVTLIFTFINTIALLWTSVTYYTSTLKINKVLDIVIQCWFEVSNMALLSFICEDLRFKRYNTKILLNEIVMNYNLPKNMRIQAKELLELLAMWPLRVTTYDLFSIDVKLLLNFISILTTYLIILLQFN</sequence>
<evidence type="ECO:0000256" key="5">
    <source>
        <dbReference type="ARBA" id="ARBA00023136"/>
    </source>
</evidence>
<dbReference type="EMBL" id="KC313963">
    <property type="protein sequence ID" value="AGR03748.1"/>
    <property type="molecule type" value="Genomic_DNA"/>
</dbReference>
<comment type="function">
    <text evidence="6">Gustatory receptor which mediates acceptance or avoidance behavior, depending on its substrates.</text>
</comment>
<accession>S5JSS2</accession>
<dbReference type="GO" id="GO:0050909">
    <property type="term" value="P:sensory perception of taste"/>
    <property type="evidence" value="ECO:0007669"/>
    <property type="project" value="InterPro"/>
</dbReference>
<feature type="transmembrane region" description="Helical" evidence="6">
    <location>
        <begin position="143"/>
        <end position="161"/>
    </location>
</feature>
<gene>
    <name evidence="7" type="primary">Gr26</name>
</gene>
<comment type="subcellular location">
    <subcellularLocation>
        <location evidence="1 6">Cell membrane</location>
        <topology evidence="1 6">Multi-pass membrane protein</topology>
    </subcellularLocation>
</comment>
<keyword evidence="4 6" id="KW-1133">Transmembrane helix</keyword>